<name>A0A0M3IR78_ASCLU</name>
<keyword evidence="2" id="KW-1185">Reference proteome</keyword>
<accession>A0A0M3IR78</accession>
<organism evidence="2 3">
    <name type="scientific">Ascaris lumbricoides</name>
    <name type="common">Giant roundworm</name>
    <dbReference type="NCBI Taxonomy" id="6252"/>
    <lineage>
        <taxon>Eukaryota</taxon>
        <taxon>Metazoa</taxon>
        <taxon>Ecdysozoa</taxon>
        <taxon>Nematoda</taxon>
        <taxon>Chromadorea</taxon>
        <taxon>Rhabditida</taxon>
        <taxon>Spirurina</taxon>
        <taxon>Ascaridomorpha</taxon>
        <taxon>Ascaridoidea</taxon>
        <taxon>Ascarididae</taxon>
        <taxon>Ascaris</taxon>
    </lineage>
</organism>
<proteinExistence type="predicted"/>
<dbReference type="AlphaFoldDB" id="A0A0M3IR78"/>
<evidence type="ECO:0000256" key="1">
    <source>
        <dbReference type="SAM" id="SignalP"/>
    </source>
</evidence>
<sequence>MITTAMLYVHVIFLLFLARIVDAIQIGDNITFDLELIKHQPCPFNPGKDIFSCFEKSIISTIPDEDVDSHFY</sequence>
<feature type="chain" id="PRO_5005657417" evidence="1">
    <location>
        <begin position="24"/>
        <end position="72"/>
    </location>
</feature>
<protein>
    <submittedName>
        <fullName evidence="3">Secreted protein</fullName>
    </submittedName>
</protein>
<reference evidence="3" key="1">
    <citation type="submission" date="2017-02" db="UniProtKB">
        <authorList>
            <consortium name="WormBaseParasite"/>
        </authorList>
    </citation>
    <scope>IDENTIFICATION</scope>
</reference>
<evidence type="ECO:0000313" key="3">
    <source>
        <dbReference type="WBParaSite" id="ALUE_0002125601-mRNA-1"/>
    </source>
</evidence>
<dbReference type="WBParaSite" id="ALUE_0002125601-mRNA-1">
    <property type="protein sequence ID" value="ALUE_0002125601-mRNA-1"/>
    <property type="gene ID" value="ALUE_0002125601"/>
</dbReference>
<evidence type="ECO:0000313" key="2">
    <source>
        <dbReference type="Proteomes" id="UP000036681"/>
    </source>
</evidence>
<feature type="signal peptide" evidence="1">
    <location>
        <begin position="1"/>
        <end position="23"/>
    </location>
</feature>
<dbReference type="Proteomes" id="UP000036681">
    <property type="component" value="Unplaced"/>
</dbReference>
<keyword evidence="1" id="KW-0732">Signal</keyword>